<evidence type="ECO:0000313" key="4">
    <source>
        <dbReference type="Proteomes" id="UP000590524"/>
    </source>
</evidence>
<dbReference type="EMBL" id="JACIEU010000003">
    <property type="protein sequence ID" value="MBB4147044.1"/>
    <property type="molecule type" value="Genomic_DNA"/>
</dbReference>
<reference evidence="3 4" key="1">
    <citation type="submission" date="2020-08" db="EMBL/GenBank/DDBJ databases">
        <title>Genomic Encyclopedia of Type Strains, Phase IV (KMG-IV): sequencing the most valuable type-strain genomes for metagenomic binning, comparative biology and taxonomic classification.</title>
        <authorList>
            <person name="Goeker M."/>
        </authorList>
    </citation>
    <scope>NUCLEOTIDE SEQUENCE [LARGE SCALE GENOMIC DNA]</scope>
    <source>
        <strain evidence="3 4">DSM 19371</strain>
    </source>
</reference>
<name>A0A7W6PUG1_9SPHN</name>
<dbReference type="EC" id="3.1.1.5" evidence="3"/>
<sequence length="234" mass="24533">MANGFRLYGFSLLLVQLLAACSPTKQEALPAADNNAVNMTAKAAQPIADGKLVVVFGDSLYAGYNLQQDQGFAPILEQALSKQGIKAHVVNAGVSGDTSADGLARLAFGLDGLSRKPDLVLVGLGGNDMLRGLSPQATRSNIDAILTELTKRGIPAMLTGMMASPNMGPDYAAAFNPIYPDLAKKHGVPLYPFFLDGVIGERSLLLPDGIHPNPQGVQRITAKVAPSVARQLGK</sequence>
<feature type="signal peptide" evidence="1">
    <location>
        <begin position="1"/>
        <end position="27"/>
    </location>
</feature>
<dbReference type="Pfam" id="PF13472">
    <property type="entry name" value="Lipase_GDSL_2"/>
    <property type="match status" value="1"/>
</dbReference>
<dbReference type="EC" id="3.1.2.-" evidence="3"/>
<dbReference type="GO" id="GO:0004622">
    <property type="term" value="F:phosphatidylcholine lysophospholipase activity"/>
    <property type="evidence" value="ECO:0007669"/>
    <property type="project" value="UniProtKB-EC"/>
</dbReference>
<keyword evidence="4" id="KW-1185">Reference proteome</keyword>
<proteinExistence type="predicted"/>
<dbReference type="InterPro" id="IPR051532">
    <property type="entry name" value="Ester_Hydrolysis_Enzymes"/>
</dbReference>
<evidence type="ECO:0000256" key="1">
    <source>
        <dbReference type="SAM" id="SignalP"/>
    </source>
</evidence>
<dbReference type="PROSITE" id="PS51257">
    <property type="entry name" value="PROKAR_LIPOPROTEIN"/>
    <property type="match status" value="1"/>
</dbReference>
<evidence type="ECO:0000313" key="3">
    <source>
        <dbReference type="EMBL" id="MBB4147044.1"/>
    </source>
</evidence>
<dbReference type="Gene3D" id="3.40.50.1110">
    <property type="entry name" value="SGNH hydrolase"/>
    <property type="match status" value="1"/>
</dbReference>
<evidence type="ECO:0000259" key="2">
    <source>
        <dbReference type="Pfam" id="PF13472"/>
    </source>
</evidence>
<accession>A0A7W6PUG1</accession>
<feature type="chain" id="PRO_5031027860" evidence="1">
    <location>
        <begin position="28"/>
        <end position="234"/>
    </location>
</feature>
<comment type="caution">
    <text evidence="3">The sequence shown here is derived from an EMBL/GenBank/DDBJ whole genome shotgun (WGS) entry which is preliminary data.</text>
</comment>
<protein>
    <submittedName>
        <fullName evidence="3">Acyl-CoA thioesterase-1</fullName>
        <ecNumber evidence="3">3.1.1.5</ecNumber>
        <ecNumber evidence="3">3.1.2.-</ecNumber>
    </submittedName>
</protein>
<gene>
    <name evidence="3" type="ORF">GGQ90_000810</name>
</gene>
<dbReference type="InterPro" id="IPR008265">
    <property type="entry name" value="Lipase_GDSL_AS"/>
</dbReference>
<keyword evidence="1" id="KW-0732">Signal</keyword>
<dbReference type="PROSITE" id="PS01098">
    <property type="entry name" value="LIPASE_GDSL_SER"/>
    <property type="match status" value="1"/>
</dbReference>
<dbReference type="PANTHER" id="PTHR30383">
    <property type="entry name" value="THIOESTERASE 1/PROTEASE 1/LYSOPHOSPHOLIPASE L1"/>
    <property type="match status" value="1"/>
</dbReference>
<dbReference type="GO" id="GO:0006629">
    <property type="term" value="P:lipid metabolic process"/>
    <property type="evidence" value="ECO:0007669"/>
    <property type="project" value="InterPro"/>
</dbReference>
<dbReference type="InterPro" id="IPR036514">
    <property type="entry name" value="SGNH_hydro_sf"/>
</dbReference>
<dbReference type="PANTHER" id="PTHR30383:SF24">
    <property type="entry name" value="THIOESTERASE 1_PROTEASE 1_LYSOPHOSPHOLIPASE L1"/>
    <property type="match status" value="1"/>
</dbReference>
<dbReference type="SUPFAM" id="SSF52266">
    <property type="entry name" value="SGNH hydrolase"/>
    <property type="match status" value="1"/>
</dbReference>
<dbReference type="Proteomes" id="UP000590524">
    <property type="component" value="Unassembled WGS sequence"/>
</dbReference>
<organism evidence="3 4">
    <name type="scientific">Sphingobium scionense</name>
    <dbReference type="NCBI Taxonomy" id="1404341"/>
    <lineage>
        <taxon>Bacteria</taxon>
        <taxon>Pseudomonadati</taxon>
        <taxon>Pseudomonadota</taxon>
        <taxon>Alphaproteobacteria</taxon>
        <taxon>Sphingomonadales</taxon>
        <taxon>Sphingomonadaceae</taxon>
        <taxon>Sphingobium</taxon>
    </lineage>
</organism>
<feature type="domain" description="SGNH hydrolase-type esterase" evidence="2">
    <location>
        <begin position="55"/>
        <end position="218"/>
    </location>
</feature>
<dbReference type="AlphaFoldDB" id="A0A7W6PUG1"/>
<keyword evidence="3" id="KW-0378">Hydrolase</keyword>
<dbReference type="CDD" id="cd01822">
    <property type="entry name" value="Lysophospholipase_L1_like"/>
    <property type="match status" value="1"/>
</dbReference>
<dbReference type="InterPro" id="IPR013830">
    <property type="entry name" value="SGNH_hydro"/>
</dbReference>